<dbReference type="GO" id="GO:0015562">
    <property type="term" value="F:efflux transmembrane transporter activity"/>
    <property type="evidence" value="ECO:0007669"/>
    <property type="project" value="InterPro"/>
</dbReference>
<comment type="similarity">
    <text evidence="1 2">Belongs to the outer membrane factor (OMF) (TC 1.B.17) family.</text>
</comment>
<keyword evidence="2" id="KW-0449">Lipoprotein</keyword>
<dbReference type="InterPro" id="IPR010131">
    <property type="entry name" value="MdtP/NodT-like"/>
</dbReference>
<dbReference type="Pfam" id="PF02321">
    <property type="entry name" value="OEP"/>
    <property type="match status" value="2"/>
</dbReference>
<dbReference type="Gene3D" id="2.20.200.10">
    <property type="entry name" value="Outer membrane efflux proteins (OEP)"/>
    <property type="match status" value="1"/>
</dbReference>
<gene>
    <name evidence="3" type="ORF">DCC88_09815</name>
</gene>
<evidence type="ECO:0000256" key="2">
    <source>
        <dbReference type="RuleBase" id="RU362097"/>
    </source>
</evidence>
<reference evidence="3" key="1">
    <citation type="submission" date="2018-04" db="EMBL/GenBank/DDBJ databases">
        <title>Draft genome sequence of the Candidatus Spirobacillus cienkowskii, a pathogen of freshwater Daphnia species, reconstructed from hemolymph metagenomic reads.</title>
        <authorList>
            <person name="Bresciani L."/>
            <person name="Lemos L.N."/>
            <person name="Wale N."/>
            <person name="Lin J.Y."/>
            <person name="Fernandes G.R."/>
            <person name="Duffy M.A."/>
            <person name="Rodrigues J.M."/>
        </authorList>
    </citation>
    <scope>NUCLEOTIDE SEQUENCE [LARGE SCALE GENOMIC DNA]</scope>
    <source>
        <strain evidence="3">Binning01</strain>
    </source>
</reference>
<comment type="subcellular location">
    <subcellularLocation>
        <location evidence="2">Cell membrane</location>
        <topology evidence="2">Lipid-anchor</topology>
    </subcellularLocation>
</comment>
<dbReference type="Proteomes" id="UP000253934">
    <property type="component" value="Unassembled WGS sequence"/>
</dbReference>
<dbReference type="SUPFAM" id="SSF56954">
    <property type="entry name" value="Outer membrane efflux proteins (OEP)"/>
    <property type="match status" value="1"/>
</dbReference>
<dbReference type="NCBIfam" id="TIGR01845">
    <property type="entry name" value="outer_NodT"/>
    <property type="match status" value="1"/>
</dbReference>
<keyword evidence="4" id="KW-1185">Reference proteome</keyword>
<comment type="caution">
    <text evidence="3">The sequence shown here is derived from an EMBL/GenBank/DDBJ whole genome shotgun (WGS) entry which is preliminary data.</text>
</comment>
<proteinExistence type="inferred from homology"/>
<dbReference type="EMBL" id="QOVW01000083">
    <property type="protein sequence ID" value="RDB35523.1"/>
    <property type="molecule type" value="Genomic_DNA"/>
</dbReference>
<evidence type="ECO:0000256" key="1">
    <source>
        <dbReference type="ARBA" id="ARBA00007613"/>
    </source>
</evidence>
<keyword evidence="2" id="KW-0564">Palmitate</keyword>
<dbReference type="Gene3D" id="1.20.1600.10">
    <property type="entry name" value="Outer membrane efflux proteins (OEP)"/>
    <property type="match status" value="1"/>
</dbReference>
<sequence>MKNNNDKFKILLTLTFLFYSCTSGPKYNPIPFELSDKYKETNDKNWKIAEPNDEIPKGKWWEVFNDPILNQFEETLEHSNQNIQVALHQFEQAQALVAQASSAYGPSVAVAGGASRQRQPASKQIPQATYSNSFQSSINASWIPDLWGAVRHNVDANRAAVEASAAQLENTKLALQASLAQYYFSVRILDHNQQIFTQIIECYNTINNITEKAKNAGIASSIDYENSNAQLEQAKIQLSEIKISRSQYEHAIAVLLGKPPSEFTLEPQKTKITIPEIPLLLPSRLLERRPDIAQAERLVAQANSQIGLAEAGYFPDFTFSTSAGFSKTDIDSLFSLPSLFWSLGVSLTETVFDNGLRAAKVRSAEANYQVTVAKYRQTVLGALQNVEDILASIRNIKIEEEFQHSITDRNKIIEEIILTGFHLGKNSYQEVMRAQINLLQAQKSVADLLGRNISAHLNLIGALGGIWSH</sequence>
<dbReference type="GO" id="GO:0005886">
    <property type="term" value="C:plasma membrane"/>
    <property type="evidence" value="ECO:0007669"/>
    <property type="project" value="UniProtKB-SubCell"/>
</dbReference>
<dbReference type="AlphaFoldDB" id="A0A369KUU4"/>
<dbReference type="PANTHER" id="PTHR30203:SF33">
    <property type="entry name" value="BLR4455 PROTEIN"/>
    <property type="match status" value="1"/>
</dbReference>
<name>A0A369KUU4_9BACT</name>
<protein>
    <submittedName>
        <fullName evidence="3">RND transporter</fullName>
    </submittedName>
</protein>
<dbReference type="InterPro" id="IPR003423">
    <property type="entry name" value="OMP_efflux"/>
</dbReference>
<dbReference type="PANTHER" id="PTHR30203">
    <property type="entry name" value="OUTER MEMBRANE CATION EFFLUX PROTEIN"/>
    <property type="match status" value="1"/>
</dbReference>
<dbReference type="PROSITE" id="PS51257">
    <property type="entry name" value="PROKAR_LIPOPROTEIN"/>
    <property type="match status" value="1"/>
</dbReference>
<accession>A0A369KUU4</accession>
<keyword evidence="2" id="KW-0472">Membrane</keyword>
<evidence type="ECO:0000313" key="4">
    <source>
        <dbReference type="Proteomes" id="UP000253934"/>
    </source>
</evidence>
<keyword evidence="2" id="KW-0812">Transmembrane</keyword>
<organism evidence="3 4">
    <name type="scientific">Spirobacillus cienkowskii</name>
    <dbReference type="NCBI Taxonomy" id="495820"/>
    <lineage>
        <taxon>Bacteria</taxon>
        <taxon>Pseudomonadati</taxon>
        <taxon>Bdellovibrionota</taxon>
        <taxon>Oligoflexia</taxon>
        <taxon>Silvanigrellales</taxon>
        <taxon>Spirobacillus</taxon>
    </lineage>
</organism>
<keyword evidence="2" id="KW-1134">Transmembrane beta strand</keyword>
<evidence type="ECO:0000313" key="3">
    <source>
        <dbReference type="EMBL" id="RDB35523.1"/>
    </source>
</evidence>